<dbReference type="STRING" id="1160497.A0A1L9VNA0"/>
<dbReference type="Pfam" id="PF13912">
    <property type="entry name" value="zf-C2H2_6"/>
    <property type="match status" value="1"/>
</dbReference>
<evidence type="ECO:0000256" key="6">
    <source>
        <dbReference type="ARBA" id="ARBA00023242"/>
    </source>
</evidence>
<feature type="domain" description="C2H2-type" evidence="9">
    <location>
        <begin position="6"/>
        <end position="33"/>
    </location>
</feature>
<evidence type="ECO:0000256" key="4">
    <source>
        <dbReference type="ARBA" id="ARBA00022771"/>
    </source>
</evidence>
<dbReference type="CDD" id="cd12148">
    <property type="entry name" value="fungal_TF_MHR"/>
    <property type="match status" value="1"/>
</dbReference>
<evidence type="ECO:0000256" key="2">
    <source>
        <dbReference type="ARBA" id="ARBA00022723"/>
    </source>
</evidence>
<dbReference type="FunFam" id="3.30.160.60:FF:000446">
    <property type="entry name" value="Zinc finger protein"/>
    <property type="match status" value="1"/>
</dbReference>
<dbReference type="GO" id="GO:0006351">
    <property type="term" value="P:DNA-templated transcription"/>
    <property type="evidence" value="ECO:0007669"/>
    <property type="project" value="InterPro"/>
</dbReference>
<dbReference type="PROSITE" id="PS50157">
    <property type="entry name" value="ZINC_FINGER_C2H2_2"/>
    <property type="match status" value="2"/>
</dbReference>
<evidence type="ECO:0000256" key="8">
    <source>
        <dbReference type="SAM" id="MobiDB-lite"/>
    </source>
</evidence>
<accession>A0A1L9VNA0</accession>
<dbReference type="PANTHER" id="PTHR40626">
    <property type="entry name" value="MIP31509P"/>
    <property type="match status" value="1"/>
</dbReference>
<dbReference type="EMBL" id="KV878894">
    <property type="protein sequence ID" value="OJJ85407.1"/>
    <property type="molecule type" value="Genomic_DNA"/>
</dbReference>
<dbReference type="GO" id="GO:0005634">
    <property type="term" value="C:nucleus"/>
    <property type="evidence" value="ECO:0007669"/>
    <property type="project" value="UniProtKB-SubCell"/>
</dbReference>
<reference evidence="11" key="1">
    <citation type="journal article" date="2017" name="Genome Biol.">
        <title>Comparative genomics reveals high biological diversity and specific adaptations in the industrially and medically important fungal genus Aspergillus.</title>
        <authorList>
            <person name="de Vries R.P."/>
            <person name="Riley R."/>
            <person name="Wiebenga A."/>
            <person name="Aguilar-Osorio G."/>
            <person name="Amillis S."/>
            <person name="Uchima C.A."/>
            <person name="Anderluh G."/>
            <person name="Asadollahi M."/>
            <person name="Askin M."/>
            <person name="Barry K."/>
            <person name="Battaglia E."/>
            <person name="Bayram O."/>
            <person name="Benocci T."/>
            <person name="Braus-Stromeyer S.A."/>
            <person name="Caldana C."/>
            <person name="Canovas D."/>
            <person name="Cerqueira G.C."/>
            <person name="Chen F."/>
            <person name="Chen W."/>
            <person name="Choi C."/>
            <person name="Clum A."/>
            <person name="Dos Santos R.A."/>
            <person name="Damasio A.R."/>
            <person name="Diallinas G."/>
            <person name="Emri T."/>
            <person name="Fekete E."/>
            <person name="Flipphi M."/>
            <person name="Freyberg S."/>
            <person name="Gallo A."/>
            <person name="Gournas C."/>
            <person name="Habgood R."/>
            <person name="Hainaut M."/>
            <person name="Harispe M.L."/>
            <person name="Henrissat B."/>
            <person name="Hilden K.S."/>
            <person name="Hope R."/>
            <person name="Hossain A."/>
            <person name="Karabika E."/>
            <person name="Karaffa L."/>
            <person name="Karanyi Z."/>
            <person name="Krasevec N."/>
            <person name="Kuo A."/>
            <person name="Kusch H."/>
            <person name="LaButti K."/>
            <person name="Lagendijk E.L."/>
            <person name="Lapidus A."/>
            <person name="Levasseur A."/>
            <person name="Lindquist E."/>
            <person name="Lipzen A."/>
            <person name="Logrieco A.F."/>
            <person name="MacCabe A."/>
            <person name="Maekelae M.R."/>
            <person name="Malavazi I."/>
            <person name="Melin P."/>
            <person name="Meyer V."/>
            <person name="Mielnichuk N."/>
            <person name="Miskei M."/>
            <person name="Molnar A.P."/>
            <person name="Mule G."/>
            <person name="Ngan C.Y."/>
            <person name="Orejas M."/>
            <person name="Orosz E."/>
            <person name="Ouedraogo J.P."/>
            <person name="Overkamp K.M."/>
            <person name="Park H.-S."/>
            <person name="Perrone G."/>
            <person name="Piumi F."/>
            <person name="Punt P.J."/>
            <person name="Ram A.F."/>
            <person name="Ramon A."/>
            <person name="Rauscher S."/>
            <person name="Record E."/>
            <person name="Riano-Pachon D.M."/>
            <person name="Robert V."/>
            <person name="Roehrig J."/>
            <person name="Ruller R."/>
            <person name="Salamov A."/>
            <person name="Salih N.S."/>
            <person name="Samson R.A."/>
            <person name="Sandor E."/>
            <person name="Sanguinetti M."/>
            <person name="Schuetze T."/>
            <person name="Sepcic K."/>
            <person name="Shelest E."/>
            <person name="Sherlock G."/>
            <person name="Sophianopoulou V."/>
            <person name="Squina F.M."/>
            <person name="Sun H."/>
            <person name="Susca A."/>
            <person name="Todd R.B."/>
            <person name="Tsang A."/>
            <person name="Unkles S.E."/>
            <person name="van de Wiele N."/>
            <person name="van Rossen-Uffink D."/>
            <person name="Oliveira J.V."/>
            <person name="Vesth T.C."/>
            <person name="Visser J."/>
            <person name="Yu J.-H."/>
            <person name="Zhou M."/>
            <person name="Andersen M.R."/>
            <person name="Archer D.B."/>
            <person name="Baker S.E."/>
            <person name="Benoit I."/>
            <person name="Brakhage A.A."/>
            <person name="Braus G.H."/>
            <person name="Fischer R."/>
            <person name="Frisvad J.C."/>
            <person name="Goldman G.H."/>
            <person name="Houbraken J."/>
            <person name="Oakley B."/>
            <person name="Pocsi I."/>
            <person name="Scazzocchio C."/>
            <person name="Seiboth B."/>
            <person name="vanKuyk P.A."/>
            <person name="Wortman J."/>
            <person name="Dyer P.S."/>
            <person name="Grigoriev I.V."/>
        </authorList>
    </citation>
    <scope>NUCLEOTIDE SEQUENCE [LARGE SCALE GENOMIC DNA]</scope>
    <source>
        <strain evidence="11">CBS 516.65</strain>
    </source>
</reference>
<sequence>MAANTLQCDICLAQFSRPDHLRRHSASHEDQRPYECNGCKRSFKRSDALKRHERTCRALFTSPDDITKDDNRPWKRICHATEPDRNEHPDGLTPQSPDIGGLINQPIRTPENEFLVSMSSGLDFTALDWLYPPSLEPDITLAERLEYLAYFTSARGMATFLDRETLRRKQDMISGYYDTITSTINEDKYDQDDDLLPKSTEIINCLKSTVTTDSSTIVAASIPSWTLDTHRAATEFFSPSNIHRLLTFFWALWYPTCPFVHRPFFNPANASPALLAVVVIIGACISPDEEDGKRARKWMDPVEVITFRQEWFTDAEQAPKPGDGKWKKRLECIQTAYLVCSLQKREGSAEAQGRVRRYRHAMMVSLAREIGLSTATHPRTLPAHASDEWWRQFAAEEEMVRTLTYVFLFDAALTIFHNSPPRMVVSELRMDMACPETCFQAESAEECLSELGKWSGSVFWRERLSVASVVRRMCQPRPQAQASEEQGLVLGFSQIGTLNLFTTVQCLHSLTFHLQNSLITLPSPLTPLQTGLENWRRTWNKRIPEDSHIPHRPDTLWKQIGFARYAPEFWQLARILVMRLACSSGDFADGDGEGGLGGYDHTDMEDINGLIEEYRRMSLGGCM</sequence>
<comment type="subcellular location">
    <subcellularLocation>
        <location evidence="1">Nucleus</location>
    </subcellularLocation>
</comment>
<dbReference type="AlphaFoldDB" id="A0A1L9VNA0"/>
<name>A0A1L9VNA0_ASPGL</name>
<dbReference type="InterPro" id="IPR036236">
    <property type="entry name" value="Znf_C2H2_sf"/>
</dbReference>
<keyword evidence="2" id="KW-0479">Metal-binding</keyword>
<dbReference type="Gene3D" id="3.30.160.60">
    <property type="entry name" value="Classic Zinc Finger"/>
    <property type="match status" value="2"/>
</dbReference>
<keyword evidence="11" id="KW-1185">Reference proteome</keyword>
<evidence type="ECO:0000256" key="5">
    <source>
        <dbReference type="ARBA" id="ARBA00022833"/>
    </source>
</evidence>
<protein>
    <recommendedName>
        <fullName evidence="9">C2H2-type domain-containing protein</fullName>
    </recommendedName>
</protein>
<gene>
    <name evidence="10" type="ORF">ASPGLDRAFT_168509</name>
</gene>
<dbReference type="SMART" id="SM00355">
    <property type="entry name" value="ZnF_C2H2"/>
    <property type="match status" value="2"/>
</dbReference>
<dbReference type="GO" id="GO:0000978">
    <property type="term" value="F:RNA polymerase II cis-regulatory region sequence-specific DNA binding"/>
    <property type="evidence" value="ECO:0007669"/>
    <property type="project" value="InterPro"/>
</dbReference>
<dbReference type="GeneID" id="34458934"/>
<dbReference type="InterPro" id="IPR051059">
    <property type="entry name" value="VerF-like"/>
</dbReference>
<dbReference type="VEuPathDB" id="FungiDB:ASPGLDRAFT_168509"/>
<feature type="region of interest" description="Disordered" evidence="8">
    <location>
        <begin position="80"/>
        <end position="105"/>
    </location>
</feature>
<dbReference type="SUPFAM" id="SSF57667">
    <property type="entry name" value="beta-beta-alpha zinc fingers"/>
    <property type="match status" value="1"/>
</dbReference>
<dbReference type="Proteomes" id="UP000184300">
    <property type="component" value="Unassembled WGS sequence"/>
</dbReference>
<evidence type="ECO:0000256" key="7">
    <source>
        <dbReference type="PROSITE-ProRule" id="PRU00042"/>
    </source>
</evidence>
<dbReference type="GO" id="GO:0000981">
    <property type="term" value="F:DNA-binding transcription factor activity, RNA polymerase II-specific"/>
    <property type="evidence" value="ECO:0007669"/>
    <property type="project" value="InterPro"/>
</dbReference>
<keyword evidence="5" id="KW-0862">Zinc</keyword>
<dbReference type="InterPro" id="IPR007219">
    <property type="entry name" value="XnlR_reg_dom"/>
</dbReference>
<feature type="domain" description="C2H2-type" evidence="9">
    <location>
        <begin position="34"/>
        <end position="55"/>
    </location>
</feature>
<dbReference type="GO" id="GO:0000785">
    <property type="term" value="C:chromatin"/>
    <property type="evidence" value="ECO:0007669"/>
    <property type="project" value="TreeGrafter"/>
</dbReference>
<dbReference type="InterPro" id="IPR013087">
    <property type="entry name" value="Znf_C2H2_type"/>
</dbReference>
<dbReference type="GO" id="GO:0008270">
    <property type="term" value="F:zinc ion binding"/>
    <property type="evidence" value="ECO:0007669"/>
    <property type="project" value="UniProtKB-KW"/>
</dbReference>
<evidence type="ECO:0000313" key="11">
    <source>
        <dbReference type="Proteomes" id="UP000184300"/>
    </source>
</evidence>
<dbReference type="PROSITE" id="PS00028">
    <property type="entry name" value="ZINC_FINGER_C2H2_1"/>
    <property type="match status" value="1"/>
</dbReference>
<dbReference type="Pfam" id="PF00096">
    <property type="entry name" value="zf-C2H2"/>
    <property type="match status" value="1"/>
</dbReference>
<evidence type="ECO:0000313" key="10">
    <source>
        <dbReference type="EMBL" id="OJJ85407.1"/>
    </source>
</evidence>
<evidence type="ECO:0000259" key="9">
    <source>
        <dbReference type="PROSITE" id="PS50157"/>
    </source>
</evidence>
<evidence type="ECO:0000256" key="3">
    <source>
        <dbReference type="ARBA" id="ARBA00022737"/>
    </source>
</evidence>
<keyword evidence="6" id="KW-0539">Nucleus</keyword>
<keyword evidence="4 7" id="KW-0863">Zinc-finger</keyword>
<dbReference type="OrthoDB" id="654211at2759"/>
<dbReference type="Pfam" id="PF04082">
    <property type="entry name" value="Fungal_trans"/>
    <property type="match status" value="1"/>
</dbReference>
<dbReference type="RefSeq" id="XP_022402105.1">
    <property type="nucleotide sequence ID" value="XM_022542673.1"/>
</dbReference>
<feature type="compositionally biased region" description="Basic and acidic residues" evidence="8">
    <location>
        <begin position="80"/>
        <end position="90"/>
    </location>
</feature>
<organism evidence="10 11">
    <name type="scientific">Aspergillus glaucus CBS 516.65</name>
    <dbReference type="NCBI Taxonomy" id="1160497"/>
    <lineage>
        <taxon>Eukaryota</taxon>
        <taxon>Fungi</taxon>
        <taxon>Dikarya</taxon>
        <taxon>Ascomycota</taxon>
        <taxon>Pezizomycotina</taxon>
        <taxon>Eurotiomycetes</taxon>
        <taxon>Eurotiomycetidae</taxon>
        <taxon>Eurotiales</taxon>
        <taxon>Aspergillaceae</taxon>
        <taxon>Aspergillus</taxon>
        <taxon>Aspergillus subgen. Aspergillus</taxon>
    </lineage>
</organism>
<proteinExistence type="predicted"/>
<evidence type="ECO:0000256" key="1">
    <source>
        <dbReference type="ARBA" id="ARBA00004123"/>
    </source>
</evidence>
<dbReference type="PANTHER" id="PTHR40626:SF3">
    <property type="entry name" value="TRANSCRIPTION FACTOR WITH C2H2 AND ZN(2)-CYS(6) DNA BINDING DOMAIN (EUROFUNG)-RELATED"/>
    <property type="match status" value="1"/>
</dbReference>
<keyword evidence="3" id="KW-0677">Repeat</keyword>